<feature type="domain" description="DUF4158" evidence="6">
    <location>
        <begin position="2"/>
        <end position="155"/>
    </location>
</feature>
<evidence type="ECO:0000256" key="2">
    <source>
        <dbReference type="ARBA" id="ARBA00022578"/>
    </source>
</evidence>
<dbReference type="GO" id="GO:0003677">
    <property type="term" value="F:DNA binding"/>
    <property type="evidence" value="ECO:0007669"/>
    <property type="project" value="UniProtKB-KW"/>
</dbReference>
<evidence type="ECO:0000259" key="5">
    <source>
        <dbReference type="Pfam" id="PF01526"/>
    </source>
</evidence>
<evidence type="ECO:0000313" key="8">
    <source>
        <dbReference type="Proteomes" id="UP000307749"/>
    </source>
</evidence>
<comment type="caution">
    <text evidence="7">The sequence shown here is derived from an EMBL/GenBank/DDBJ whole genome shotgun (WGS) entry which is preliminary data.</text>
</comment>
<dbReference type="AlphaFoldDB" id="A0A4S3KQX6"/>
<evidence type="ECO:0000256" key="1">
    <source>
        <dbReference type="ARBA" id="ARBA00009402"/>
    </source>
</evidence>
<sequence length="990" mass="113493">MDMKRTWSEPELEEFWTLSPEELVLVTDKPTPRRLGLAMQLKFLQVDGQFPGSRHDVPAAVVRHLADQLDVHPKHVANYGMGGRSAQRDRVAIRQFLNYREANDSDNRRLVTWLCDDILPRAPDTQYLDDLAIGWLKEQRVEAPVAAYRQRLIRSAISRFEDQLYETIVSRLSEASKQQMNRLLEVDAEVINLPGTEETRRAATLNDLKSDPRRPSLDSMFDEVAKLQRIDQLQLPPDLLAGVAPRLVDQYRRRVATEPPNELRKRVDGTRHALLAIYCWQRRREILDGLVELLIHTVHRISATAEQRVEKQMFDDFRRVRSKNAVLFKLAEAAVDHPQGVVQEVLYPVVGEQTLRDLVKEFKSSGPMFKTVVHTVMRASYSNHYRRMLPLLLDALPFRCNNDAYRPIMAALKLLQSSRGQRFQYFKADDSLPIEGVIRPKWMEIVIEKDTAGESRVNRINYEICVLQSLREALRSKEIWVDGADRFRNPDEDLPSDFRENRDAYYAALKLTTDAAPLVDSLKRAMTEGLSMLNDGMPGNEKVRILQRGPHRLSVTPLDAQLEPVNLTALKEEVAARWASTGLLDVLKETEIRIGFTEAFQTAASRETLDRAELQRRLLLCLYGLGTNAGLKRVLAGDTQITYKELLYTRRRFIEKASMRNAIVRVVNAIFAVRQVDLWGEGTTACASDSKKFGAWDQNLMTEWHIRYGGRGVMIYWHVEKKSVCIHSQLKRCSSSEVAAMMEGVLRHCTDMTVEKNYVDTHGQSEVAFAFSYLLGFKLLPRLKSINKQKLYVPEAGSAAQYTALQPILTRPINWDLITQQYDEMVKYATALRVGTADSESILRRFTRTNAQHPTYAALAELGRAVKTIFLCQYLHSEALRREIHEGLNVVENWNSANGFIFYGKSGEVATNRLEDQEISVLALHLLQLSLVYVNTLMIQRVLAERSWRRRLTPEDRRGLTPLFYLHINPYGRFDLDMNTRSEIEETLAA</sequence>
<evidence type="ECO:0000313" key="7">
    <source>
        <dbReference type="EMBL" id="THD11350.1"/>
    </source>
</evidence>
<protein>
    <submittedName>
        <fullName evidence="7">Tn3 family transposase</fullName>
    </submittedName>
</protein>
<evidence type="ECO:0000259" key="6">
    <source>
        <dbReference type="Pfam" id="PF13700"/>
    </source>
</evidence>
<dbReference type="NCBIfam" id="NF033527">
    <property type="entry name" value="transpos_Tn3"/>
    <property type="match status" value="1"/>
</dbReference>
<dbReference type="Pfam" id="PF01526">
    <property type="entry name" value="DDE_Tnp_Tn3"/>
    <property type="match status" value="1"/>
</dbReference>
<dbReference type="GO" id="GO:0004803">
    <property type="term" value="F:transposase activity"/>
    <property type="evidence" value="ECO:0007669"/>
    <property type="project" value="InterPro"/>
</dbReference>
<dbReference type="InterPro" id="IPR047653">
    <property type="entry name" value="Tn3-like_transpos"/>
</dbReference>
<dbReference type="EMBL" id="MWQO01000014">
    <property type="protein sequence ID" value="THD11350.1"/>
    <property type="molecule type" value="Genomic_DNA"/>
</dbReference>
<organism evidence="7 8">
    <name type="scientific">Metallibacterium scheffleri</name>
    <dbReference type="NCBI Taxonomy" id="993689"/>
    <lineage>
        <taxon>Bacteria</taxon>
        <taxon>Pseudomonadati</taxon>
        <taxon>Pseudomonadota</taxon>
        <taxon>Gammaproteobacteria</taxon>
        <taxon>Lysobacterales</taxon>
        <taxon>Rhodanobacteraceae</taxon>
        <taxon>Metallibacterium</taxon>
    </lineage>
</organism>
<dbReference type="InterPro" id="IPR002513">
    <property type="entry name" value="Tn3_Tnp_DDE_dom"/>
</dbReference>
<accession>A0A4S3KQX6</accession>
<keyword evidence="2" id="KW-0815">Transposition</keyword>
<dbReference type="GO" id="GO:0006313">
    <property type="term" value="P:DNA transposition"/>
    <property type="evidence" value="ECO:0007669"/>
    <property type="project" value="InterPro"/>
</dbReference>
<keyword evidence="3" id="KW-0238">DNA-binding</keyword>
<gene>
    <name evidence="7" type="ORF">B1806_04320</name>
</gene>
<comment type="similarity">
    <text evidence="1">Belongs to the transposase 7 family.</text>
</comment>
<dbReference type="Proteomes" id="UP000307749">
    <property type="component" value="Unassembled WGS sequence"/>
</dbReference>
<evidence type="ECO:0000256" key="4">
    <source>
        <dbReference type="ARBA" id="ARBA00023172"/>
    </source>
</evidence>
<keyword evidence="4" id="KW-0233">DNA recombination</keyword>
<proteinExistence type="inferred from homology"/>
<reference evidence="7 8" key="1">
    <citation type="submission" date="2017-02" db="EMBL/GenBank/DDBJ databases">
        <title>Whole genome sequencing of Metallibacterium scheffleri DSM 24874 (T).</title>
        <authorList>
            <person name="Kumar S."/>
            <person name="Patil P."/>
            <person name="Patil P.B."/>
        </authorList>
    </citation>
    <scope>NUCLEOTIDE SEQUENCE [LARGE SCALE GENOMIC DNA]</scope>
    <source>
        <strain evidence="7 8">DSM 24874</strain>
    </source>
</reference>
<evidence type="ECO:0000256" key="3">
    <source>
        <dbReference type="ARBA" id="ARBA00023125"/>
    </source>
</evidence>
<dbReference type="Pfam" id="PF13700">
    <property type="entry name" value="DUF4158"/>
    <property type="match status" value="1"/>
</dbReference>
<keyword evidence="8" id="KW-1185">Reference proteome</keyword>
<dbReference type="InterPro" id="IPR025296">
    <property type="entry name" value="DUF4158"/>
</dbReference>
<feature type="domain" description="Tn3 transposase DDE" evidence="5">
    <location>
        <begin position="585"/>
        <end position="974"/>
    </location>
</feature>
<name>A0A4S3KQX6_9GAMM</name>